<keyword evidence="5" id="KW-1133">Transmembrane helix</keyword>
<dbReference type="InterPro" id="IPR019489">
    <property type="entry name" value="Clp_ATPase_C"/>
</dbReference>
<dbReference type="Pfam" id="PF07724">
    <property type="entry name" value="AAA_2"/>
    <property type="match status" value="1"/>
</dbReference>
<dbReference type="SMART" id="SM00382">
    <property type="entry name" value="AAA"/>
    <property type="match status" value="1"/>
</dbReference>
<feature type="domain" description="AAA+ ATPase" evidence="6">
    <location>
        <begin position="570"/>
        <end position="739"/>
    </location>
</feature>
<evidence type="ECO:0000256" key="3">
    <source>
        <dbReference type="ARBA" id="ARBA00022840"/>
    </source>
</evidence>
<name>A0A1G2MQV2_9BACT</name>
<dbReference type="CDD" id="cd19499">
    <property type="entry name" value="RecA-like_ClpB_Hsp104-like"/>
    <property type="match status" value="1"/>
</dbReference>
<sequence>MTYWELTQTVKSFYPAIALDNTFPRALRERTFTLLWILSLLSGVTGSLSLLPAVEDFLTSLFIQAPLIIHLGAGVCFLLLPFATLVFMLNSFINSFYFRGFDHVQVLAERSPSDKPRVSFEVAAFCFGADTRDITGAFLRFSYGQLMLVRAGLEAIELQQFLAHRTTQLSSEQFTVTPASSDALRVFDLAMAVFHQDKELADFLFKRGVQEKNLLEAAQWVSRDMLAYKKHVRWWSRDNLGRIEGIGTDWSYGTAFRLKRYAHELTADRLAPFSSKPSYIKNDEGRLEASLSKAREANAILVGEDGGSKMEVLRAFGARVQDGSVFPALVHKKVYLFNASRLISDAGEKTKFEHEFIKLLDEVAAAGNCIMVIEDFPAFIESVSHIGSSAVGLVSPYLDGSAIQFICLSSPTPFHQVIEPDGILLAKFDTIILEAGESADLTQTLQDAASGIEAQQGISIPQPTLTLIGESADRYITEGMMPDKAIDLLYELAAKAGQEKKKRIGRGDVLEFVKAKTGIPTGIVTGVEKEKLVNLETLLHQRVIGQDEAVNAIAGAMRRSRAGVGSPNRPMGSFLFMGPTGVGKTETTKALAQAFFGDENHILRLDMSEYTSADALSKLIGSFTSNAPGVLTSMLRERPYGVLLLDEFEKTTKEVLDLFLQILDEGIFSDMHGKRVNVRNTIIIATSNAGSDIIYEAVKNGENLGAKKSQIIDAVISQGIFRPELLNRFDGVILFQPIDEKNLRAIARLMLERFRSRIKTRGIDLEVTDDLVNYLMKFGSDPKFGARPMNRAVQDVVEQKIADKIIKGQIQPGEKIVLTATDLF</sequence>
<feature type="transmembrane region" description="Helical" evidence="5">
    <location>
        <begin position="66"/>
        <end position="89"/>
    </location>
</feature>
<evidence type="ECO:0000256" key="4">
    <source>
        <dbReference type="ARBA" id="ARBA00023186"/>
    </source>
</evidence>
<evidence type="ECO:0000259" key="6">
    <source>
        <dbReference type="SMART" id="SM00382"/>
    </source>
</evidence>
<reference evidence="8 9" key="1">
    <citation type="journal article" date="2016" name="Nat. Commun.">
        <title>Thousands of microbial genomes shed light on interconnected biogeochemical processes in an aquifer system.</title>
        <authorList>
            <person name="Anantharaman K."/>
            <person name="Brown C.T."/>
            <person name="Hug L.A."/>
            <person name="Sharon I."/>
            <person name="Castelle C.J."/>
            <person name="Probst A.J."/>
            <person name="Thomas B.C."/>
            <person name="Singh A."/>
            <person name="Wilkins M.J."/>
            <person name="Karaoz U."/>
            <person name="Brodie E.L."/>
            <person name="Williams K.H."/>
            <person name="Hubbard S.S."/>
            <person name="Banfield J.F."/>
        </authorList>
    </citation>
    <scope>NUCLEOTIDE SEQUENCE [LARGE SCALE GENOMIC DNA]</scope>
</reference>
<accession>A0A1G2MQV2</accession>
<evidence type="ECO:0000256" key="2">
    <source>
        <dbReference type="ARBA" id="ARBA00022741"/>
    </source>
</evidence>
<evidence type="ECO:0008006" key="10">
    <source>
        <dbReference type="Google" id="ProtNLM"/>
    </source>
</evidence>
<evidence type="ECO:0000313" key="8">
    <source>
        <dbReference type="EMBL" id="OHA26238.1"/>
    </source>
</evidence>
<dbReference type="InterPro" id="IPR027417">
    <property type="entry name" value="P-loop_NTPase"/>
</dbReference>
<feature type="domain" description="Clp ATPase C-terminal" evidence="7">
    <location>
        <begin position="738"/>
        <end position="824"/>
    </location>
</feature>
<keyword evidence="4" id="KW-0143">Chaperone</keyword>
<dbReference type="SUPFAM" id="SSF52540">
    <property type="entry name" value="P-loop containing nucleoside triphosphate hydrolases"/>
    <property type="match status" value="2"/>
</dbReference>
<evidence type="ECO:0000313" key="9">
    <source>
        <dbReference type="Proteomes" id="UP000177565"/>
    </source>
</evidence>
<dbReference type="GO" id="GO:0005737">
    <property type="term" value="C:cytoplasm"/>
    <property type="evidence" value="ECO:0007669"/>
    <property type="project" value="TreeGrafter"/>
</dbReference>
<comment type="caution">
    <text evidence="8">The sequence shown here is derived from an EMBL/GenBank/DDBJ whole genome shotgun (WGS) entry which is preliminary data.</text>
</comment>
<organism evidence="8 9">
    <name type="scientific">Candidatus Taylorbacteria bacterium RIFCSPHIGHO2_02_FULL_46_13</name>
    <dbReference type="NCBI Taxonomy" id="1802312"/>
    <lineage>
        <taxon>Bacteria</taxon>
        <taxon>Candidatus Tayloriibacteriota</taxon>
    </lineage>
</organism>
<keyword evidence="1" id="KW-0677">Repeat</keyword>
<dbReference type="InterPro" id="IPR003959">
    <property type="entry name" value="ATPase_AAA_core"/>
</dbReference>
<dbReference type="SMART" id="SM01086">
    <property type="entry name" value="ClpB_D2-small"/>
    <property type="match status" value="1"/>
</dbReference>
<evidence type="ECO:0000256" key="1">
    <source>
        <dbReference type="ARBA" id="ARBA00022737"/>
    </source>
</evidence>
<dbReference type="Gene3D" id="1.10.8.60">
    <property type="match status" value="2"/>
</dbReference>
<keyword evidence="5" id="KW-0812">Transmembrane</keyword>
<dbReference type="PRINTS" id="PR00300">
    <property type="entry name" value="CLPPROTEASEA"/>
</dbReference>
<dbReference type="GO" id="GO:0016887">
    <property type="term" value="F:ATP hydrolysis activity"/>
    <property type="evidence" value="ECO:0007669"/>
    <property type="project" value="InterPro"/>
</dbReference>
<dbReference type="STRING" id="1802312.A3C06_04590"/>
<dbReference type="Pfam" id="PF10431">
    <property type="entry name" value="ClpB_D2-small"/>
    <property type="match status" value="1"/>
</dbReference>
<proteinExistence type="predicted"/>
<dbReference type="Proteomes" id="UP000177565">
    <property type="component" value="Unassembled WGS sequence"/>
</dbReference>
<dbReference type="InterPro" id="IPR041546">
    <property type="entry name" value="ClpA/ClpB_AAA_lid"/>
</dbReference>
<dbReference type="InterPro" id="IPR001270">
    <property type="entry name" value="ClpA/B"/>
</dbReference>
<dbReference type="InterPro" id="IPR003593">
    <property type="entry name" value="AAA+_ATPase"/>
</dbReference>
<gene>
    <name evidence="8" type="ORF">A3C06_04590</name>
</gene>
<dbReference type="Gene3D" id="3.40.50.300">
    <property type="entry name" value="P-loop containing nucleotide triphosphate hydrolases"/>
    <property type="match status" value="2"/>
</dbReference>
<dbReference type="PANTHER" id="PTHR11638">
    <property type="entry name" value="ATP-DEPENDENT CLP PROTEASE"/>
    <property type="match status" value="1"/>
</dbReference>
<keyword evidence="2" id="KW-0547">Nucleotide-binding</keyword>
<dbReference type="GO" id="GO:0034605">
    <property type="term" value="P:cellular response to heat"/>
    <property type="evidence" value="ECO:0007669"/>
    <property type="project" value="TreeGrafter"/>
</dbReference>
<dbReference type="InterPro" id="IPR050130">
    <property type="entry name" value="ClpA_ClpB"/>
</dbReference>
<dbReference type="Pfam" id="PF17871">
    <property type="entry name" value="AAA_lid_9"/>
    <property type="match status" value="1"/>
</dbReference>
<evidence type="ECO:0000259" key="7">
    <source>
        <dbReference type="SMART" id="SM01086"/>
    </source>
</evidence>
<keyword evidence="3" id="KW-0067">ATP-binding</keyword>
<dbReference type="EMBL" id="MHRQ01000024">
    <property type="protein sequence ID" value="OHA26238.1"/>
    <property type="molecule type" value="Genomic_DNA"/>
</dbReference>
<dbReference type="PANTHER" id="PTHR11638:SF18">
    <property type="entry name" value="HEAT SHOCK PROTEIN 104"/>
    <property type="match status" value="1"/>
</dbReference>
<keyword evidence="5" id="KW-0472">Membrane</keyword>
<feature type="transmembrane region" description="Helical" evidence="5">
    <location>
        <begin position="34"/>
        <end position="54"/>
    </location>
</feature>
<evidence type="ECO:0000256" key="5">
    <source>
        <dbReference type="SAM" id="Phobius"/>
    </source>
</evidence>
<dbReference type="AlphaFoldDB" id="A0A1G2MQV2"/>
<dbReference type="GO" id="GO:0005524">
    <property type="term" value="F:ATP binding"/>
    <property type="evidence" value="ECO:0007669"/>
    <property type="project" value="UniProtKB-KW"/>
</dbReference>
<protein>
    <recommendedName>
        <fullName evidence="10">Clp R domain-containing protein</fullName>
    </recommendedName>
</protein>